<evidence type="ECO:0000256" key="6">
    <source>
        <dbReference type="RuleBase" id="RU363032"/>
    </source>
</evidence>
<accession>A0ABW5UZX2</accession>
<keyword evidence="3 6" id="KW-0812">Transmembrane</keyword>
<keyword evidence="5 6" id="KW-0472">Membrane</keyword>
<dbReference type="SUPFAM" id="SSF161098">
    <property type="entry name" value="MetI-like"/>
    <property type="match status" value="1"/>
</dbReference>
<feature type="domain" description="ABC transmembrane type-1" evidence="7">
    <location>
        <begin position="15"/>
        <end position="197"/>
    </location>
</feature>
<evidence type="ECO:0000256" key="5">
    <source>
        <dbReference type="ARBA" id="ARBA00023136"/>
    </source>
</evidence>
<reference evidence="9" key="1">
    <citation type="journal article" date="2019" name="Int. J. Syst. Evol. Microbiol.">
        <title>The Global Catalogue of Microorganisms (GCM) 10K type strain sequencing project: providing services to taxonomists for standard genome sequencing and annotation.</title>
        <authorList>
            <consortium name="The Broad Institute Genomics Platform"/>
            <consortium name="The Broad Institute Genome Sequencing Center for Infectious Disease"/>
            <person name="Wu L."/>
            <person name="Ma J."/>
        </authorList>
    </citation>
    <scope>NUCLEOTIDE SEQUENCE [LARGE SCALE GENOMIC DNA]</scope>
    <source>
        <strain evidence="9">TISTR 1514</strain>
    </source>
</reference>
<gene>
    <name evidence="8" type="ORF">ACFSW7_11800</name>
</gene>
<feature type="transmembrane region" description="Helical" evidence="6">
    <location>
        <begin position="83"/>
        <end position="103"/>
    </location>
</feature>
<organism evidence="8 9">
    <name type="scientific">Gulosibacter faecalis</name>
    <dbReference type="NCBI Taxonomy" id="272240"/>
    <lineage>
        <taxon>Bacteria</taxon>
        <taxon>Bacillati</taxon>
        <taxon>Actinomycetota</taxon>
        <taxon>Actinomycetes</taxon>
        <taxon>Micrococcales</taxon>
        <taxon>Microbacteriaceae</taxon>
        <taxon>Gulosibacter</taxon>
    </lineage>
</organism>
<dbReference type="Gene3D" id="1.10.3720.10">
    <property type="entry name" value="MetI-like"/>
    <property type="match status" value="1"/>
</dbReference>
<dbReference type="RefSeq" id="WP_019617359.1">
    <property type="nucleotide sequence ID" value="NZ_JBHUNE010000008.1"/>
</dbReference>
<dbReference type="CDD" id="cd06261">
    <property type="entry name" value="TM_PBP2"/>
    <property type="match status" value="1"/>
</dbReference>
<evidence type="ECO:0000256" key="3">
    <source>
        <dbReference type="ARBA" id="ARBA00022692"/>
    </source>
</evidence>
<dbReference type="InterPro" id="IPR051204">
    <property type="entry name" value="ABC_transp_perm/SBD"/>
</dbReference>
<dbReference type="Pfam" id="PF00528">
    <property type="entry name" value="BPD_transp_1"/>
    <property type="match status" value="1"/>
</dbReference>
<sequence length="210" mass="22350">MNWVIDNLDLIGRLTLVHARQSAVALAVALILSIPIGWAAWRYRPLRGLLTGITGLLYTVPSLALLVILPLIAGYPASSETNLVVALTLYGLAILVRSVVDALDSVDPDVRQAARAVGYAGVRRFFEVDLRLAVPVLVAGLRVASVSTVALATVGILVGVENLGYLFTNGLQRRIIAEVLAGVGAVVVIALVLDLVLMLAGRMLTPWRRA</sequence>
<keyword evidence="9" id="KW-1185">Reference proteome</keyword>
<feature type="transmembrane region" description="Helical" evidence="6">
    <location>
        <begin position="132"/>
        <end position="159"/>
    </location>
</feature>
<dbReference type="InterPro" id="IPR035906">
    <property type="entry name" value="MetI-like_sf"/>
</dbReference>
<dbReference type="Proteomes" id="UP001597492">
    <property type="component" value="Unassembled WGS sequence"/>
</dbReference>
<evidence type="ECO:0000256" key="2">
    <source>
        <dbReference type="ARBA" id="ARBA00022448"/>
    </source>
</evidence>
<keyword evidence="2 6" id="KW-0813">Transport</keyword>
<evidence type="ECO:0000313" key="9">
    <source>
        <dbReference type="Proteomes" id="UP001597492"/>
    </source>
</evidence>
<dbReference type="PROSITE" id="PS50928">
    <property type="entry name" value="ABC_TM1"/>
    <property type="match status" value="1"/>
</dbReference>
<proteinExistence type="inferred from homology"/>
<dbReference type="EMBL" id="JBHUNE010000008">
    <property type="protein sequence ID" value="MFD2759059.1"/>
    <property type="molecule type" value="Genomic_DNA"/>
</dbReference>
<evidence type="ECO:0000313" key="8">
    <source>
        <dbReference type="EMBL" id="MFD2759059.1"/>
    </source>
</evidence>
<evidence type="ECO:0000256" key="4">
    <source>
        <dbReference type="ARBA" id="ARBA00022989"/>
    </source>
</evidence>
<protein>
    <submittedName>
        <fullName evidence="8">ABC transporter permease</fullName>
    </submittedName>
</protein>
<keyword evidence="4 6" id="KW-1133">Transmembrane helix</keyword>
<feature type="transmembrane region" description="Helical" evidence="6">
    <location>
        <begin position="23"/>
        <end position="43"/>
    </location>
</feature>
<comment type="caution">
    <text evidence="8">The sequence shown here is derived from an EMBL/GenBank/DDBJ whole genome shotgun (WGS) entry which is preliminary data.</text>
</comment>
<evidence type="ECO:0000259" key="7">
    <source>
        <dbReference type="PROSITE" id="PS50928"/>
    </source>
</evidence>
<dbReference type="PANTHER" id="PTHR30177:SF4">
    <property type="entry name" value="OSMOPROTECTANT IMPORT PERMEASE PROTEIN OSMW"/>
    <property type="match status" value="1"/>
</dbReference>
<evidence type="ECO:0000256" key="1">
    <source>
        <dbReference type="ARBA" id="ARBA00004141"/>
    </source>
</evidence>
<feature type="transmembrane region" description="Helical" evidence="6">
    <location>
        <begin position="55"/>
        <end position="77"/>
    </location>
</feature>
<dbReference type="PANTHER" id="PTHR30177">
    <property type="entry name" value="GLYCINE BETAINE/L-PROLINE TRANSPORT SYSTEM PERMEASE PROTEIN PROW"/>
    <property type="match status" value="1"/>
</dbReference>
<dbReference type="InterPro" id="IPR000515">
    <property type="entry name" value="MetI-like"/>
</dbReference>
<name>A0ABW5UZX2_9MICO</name>
<feature type="transmembrane region" description="Helical" evidence="6">
    <location>
        <begin position="179"/>
        <end position="200"/>
    </location>
</feature>
<comment type="similarity">
    <text evidence="6">Belongs to the binding-protein-dependent transport system permease family.</text>
</comment>
<comment type="subcellular location">
    <subcellularLocation>
        <location evidence="6">Cell membrane</location>
        <topology evidence="6">Multi-pass membrane protein</topology>
    </subcellularLocation>
    <subcellularLocation>
        <location evidence="1">Membrane</location>
        <topology evidence="1">Multi-pass membrane protein</topology>
    </subcellularLocation>
</comment>